<protein>
    <submittedName>
        <fullName evidence="2">Uncharacterized protein</fullName>
    </submittedName>
</protein>
<evidence type="ECO:0000313" key="2">
    <source>
        <dbReference type="EMBL" id="TNV80493.1"/>
    </source>
</evidence>
<feature type="transmembrane region" description="Helical" evidence="1">
    <location>
        <begin position="13"/>
        <end position="38"/>
    </location>
</feature>
<feature type="transmembrane region" description="Helical" evidence="1">
    <location>
        <begin position="137"/>
        <end position="156"/>
    </location>
</feature>
<dbReference type="EMBL" id="RRYP01007447">
    <property type="protein sequence ID" value="TNV80493.1"/>
    <property type="molecule type" value="Genomic_DNA"/>
</dbReference>
<proteinExistence type="predicted"/>
<feature type="transmembrane region" description="Helical" evidence="1">
    <location>
        <begin position="50"/>
        <end position="70"/>
    </location>
</feature>
<feature type="transmembrane region" description="Helical" evidence="1">
    <location>
        <begin position="222"/>
        <end position="244"/>
    </location>
</feature>
<dbReference type="Proteomes" id="UP000785679">
    <property type="component" value="Unassembled WGS sequence"/>
</dbReference>
<feature type="transmembrane region" description="Helical" evidence="1">
    <location>
        <begin position="283"/>
        <end position="301"/>
    </location>
</feature>
<name>A0A8J8T3V9_HALGN</name>
<gene>
    <name evidence="2" type="ORF">FGO68_gene10126</name>
</gene>
<evidence type="ECO:0000313" key="3">
    <source>
        <dbReference type="Proteomes" id="UP000785679"/>
    </source>
</evidence>
<sequence>MTHHRVVIIKMDYWSLLMVSICIAFVYIGCAVFVFVKFRHILDPFMKSNIIIYIVAFSAKPLFWFFSWRLEIYNESIQNTQSIPLVPIRSTLGAAISGMCFLILQVIIIRIVLAYYHLKVESDEERIQWSKRTTKGLFIHIGAYILIVTTQIILYFENDTRLDQHYSLYCRRLKDSVFEGFQNLYSLMPEEPSYLLQIFGDKCSVADFVKPQPDLLILIPELLISVIKFFYDVTLFFAGAYYFWRFRSIKKQIEKDIKERRVKKGLGGPHTVRMSLNILSSKVIEMFVWCAFLLFAVRIFLKDVFFAILEFDKMYIDSCRCSDTIENIYITQSLTFDLFDFSIGIFTLFQIFKVVNPIYKANKHDTEIFRSGGNSLSDHVNSQNIQGNESRLYSNDRSHIQDDMLTVITANERSQLRGGDNSFLQNTASYVNGEVNINHMRTTTTNLPSRSTNRRYRLLYIRANNAQLTTRHRAPGCAIRHTQIIRES</sequence>
<keyword evidence="1" id="KW-0472">Membrane</keyword>
<dbReference type="AlphaFoldDB" id="A0A8J8T3V9"/>
<organism evidence="2 3">
    <name type="scientific">Halteria grandinella</name>
    <dbReference type="NCBI Taxonomy" id="5974"/>
    <lineage>
        <taxon>Eukaryota</taxon>
        <taxon>Sar</taxon>
        <taxon>Alveolata</taxon>
        <taxon>Ciliophora</taxon>
        <taxon>Intramacronucleata</taxon>
        <taxon>Spirotrichea</taxon>
        <taxon>Stichotrichia</taxon>
        <taxon>Sporadotrichida</taxon>
        <taxon>Halteriidae</taxon>
        <taxon>Halteria</taxon>
    </lineage>
</organism>
<comment type="caution">
    <text evidence="2">The sequence shown here is derived from an EMBL/GenBank/DDBJ whole genome shotgun (WGS) entry which is preliminary data.</text>
</comment>
<reference evidence="2" key="1">
    <citation type="submission" date="2019-06" db="EMBL/GenBank/DDBJ databases">
        <authorList>
            <person name="Zheng W."/>
        </authorList>
    </citation>
    <scope>NUCLEOTIDE SEQUENCE</scope>
    <source>
        <strain evidence="2">QDHG01</strain>
    </source>
</reference>
<evidence type="ECO:0000256" key="1">
    <source>
        <dbReference type="SAM" id="Phobius"/>
    </source>
</evidence>
<keyword evidence="1" id="KW-1133">Transmembrane helix</keyword>
<keyword evidence="3" id="KW-1185">Reference proteome</keyword>
<keyword evidence="1" id="KW-0812">Transmembrane</keyword>
<feature type="transmembrane region" description="Helical" evidence="1">
    <location>
        <begin position="90"/>
        <end position="116"/>
    </location>
</feature>
<accession>A0A8J8T3V9</accession>